<protein>
    <submittedName>
        <fullName evidence="1">Uncharacterized protein</fullName>
    </submittedName>
</protein>
<sequence>MCVIGVIFVGFRFFINKINSFSEFKSLCLVFQVLKFTHSLKVNLSKSLSVRCRNFYILLMKFL</sequence>
<dbReference type="Proteomes" id="UP000663124">
    <property type="component" value="Chromosome 1"/>
</dbReference>
<evidence type="ECO:0000313" key="2">
    <source>
        <dbReference type="Proteomes" id="UP000663124"/>
    </source>
</evidence>
<proteinExistence type="predicted"/>
<reference evidence="1" key="1">
    <citation type="submission" date="2019-09" db="EMBL/GenBank/DDBJ databases">
        <title>Comparative Genomics of Leptospira interrogans Reveals Genome Plasticity - A Common Adaptive Strategy for Survival in Various Hosts.</title>
        <authorList>
            <person name="Ramli S.R."/>
            <person name="Bunk B."/>
            <person name="Goris M."/>
            <person name="Bhuju S."/>
            <person name="Jarek M."/>
            <person name="Sproer C."/>
            <person name="Mustakim S."/>
            <person name="Strommenger B."/>
            <person name="Pessler F."/>
        </authorList>
    </citation>
    <scope>NUCLEOTIDE SEQUENCE</scope>
    <source>
        <strain evidence="1">782</strain>
    </source>
</reference>
<organism evidence="1 2">
    <name type="scientific">Leptospira interrogans serovar Canicola</name>
    <dbReference type="NCBI Taxonomy" id="211880"/>
    <lineage>
        <taxon>Bacteria</taxon>
        <taxon>Pseudomonadati</taxon>
        <taxon>Spirochaetota</taxon>
        <taxon>Spirochaetia</taxon>
        <taxon>Leptospirales</taxon>
        <taxon>Leptospiraceae</taxon>
        <taxon>Leptospira</taxon>
    </lineage>
</organism>
<name>A0AAP9W914_LEPIR</name>
<accession>A0AAP9W914</accession>
<gene>
    <name evidence="1" type="ORF">Lepto782_03930</name>
</gene>
<dbReference type="AlphaFoldDB" id="A0AAP9W914"/>
<dbReference type="EMBL" id="CP043884">
    <property type="protein sequence ID" value="QOI41518.1"/>
    <property type="molecule type" value="Genomic_DNA"/>
</dbReference>
<evidence type="ECO:0000313" key="1">
    <source>
        <dbReference type="EMBL" id="QOI41518.1"/>
    </source>
</evidence>